<name>K0V2Z3_MYCFO</name>
<dbReference type="HOGENOM" id="CLU_3063650_0_0_11"/>
<dbReference type="InterPro" id="IPR018060">
    <property type="entry name" value="HTH_AraC"/>
</dbReference>
<dbReference type="PROSITE" id="PS01124">
    <property type="entry name" value="HTH_ARAC_FAMILY_2"/>
    <property type="match status" value="1"/>
</dbReference>
<dbReference type="Gene3D" id="1.10.10.60">
    <property type="entry name" value="Homeodomain-like"/>
    <property type="match status" value="1"/>
</dbReference>
<comment type="caution">
    <text evidence="2">The sequence shown here is derived from an EMBL/GenBank/DDBJ whole genome shotgun (WGS) entry which is preliminary data.</text>
</comment>
<dbReference type="EMBL" id="ALQB01000047">
    <property type="protein sequence ID" value="EJZ13722.1"/>
    <property type="molecule type" value="Genomic_DNA"/>
</dbReference>
<reference evidence="2 3" key="1">
    <citation type="journal article" date="2012" name="J. Bacteriol.">
        <title>Complete Genome Sequence of Mycobacterium fortuitum subsp. fortuitum Type Strain DSM46621.</title>
        <authorList>
            <person name="Ho Y.S."/>
            <person name="Adroub S.A."/>
            <person name="Aleisa F."/>
            <person name="Mahmood H."/>
            <person name="Othoum G."/>
            <person name="Rashid F."/>
            <person name="Zaher M."/>
            <person name="Ali S."/>
            <person name="Bitter W."/>
            <person name="Pain A."/>
            <person name="Abdallah A.M."/>
        </authorList>
    </citation>
    <scope>NUCLEOTIDE SEQUENCE [LARGE SCALE GENOMIC DNA]</scope>
    <source>
        <strain evidence="3">DSM46621</strain>
    </source>
</reference>
<accession>K0V2Z3</accession>
<gene>
    <name evidence="2" type="ORF">MFORT_13268</name>
</gene>
<dbReference type="GO" id="GO:0043565">
    <property type="term" value="F:sequence-specific DNA binding"/>
    <property type="evidence" value="ECO:0007669"/>
    <property type="project" value="InterPro"/>
</dbReference>
<dbReference type="AlphaFoldDB" id="K0V2Z3"/>
<evidence type="ECO:0000313" key="3">
    <source>
        <dbReference type="Proteomes" id="UP000006043"/>
    </source>
</evidence>
<proteinExistence type="predicted"/>
<feature type="domain" description="HTH araC/xylS-type" evidence="1">
    <location>
        <begin position="19"/>
        <end position="43"/>
    </location>
</feature>
<evidence type="ECO:0000313" key="2">
    <source>
        <dbReference type="EMBL" id="EJZ13722.1"/>
    </source>
</evidence>
<organism evidence="2 3">
    <name type="scientific">Mycolicibacterium fortuitum subsp. fortuitum DSM 46621 = ATCC 6841 = JCM 6387</name>
    <dbReference type="NCBI Taxonomy" id="1214102"/>
    <lineage>
        <taxon>Bacteria</taxon>
        <taxon>Bacillati</taxon>
        <taxon>Actinomycetota</taxon>
        <taxon>Actinomycetes</taxon>
        <taxon>Mycobacteriales</taxon>
        <taxon>Mycobacteriaceae</taxon>
        <taxon>Mycolicibacterium</taxon>
    </lineage>
</organism>
<sequence>MKLDVFCQAFGRAFHMTPYQFASHFATTFRNRVGVTPTVYRRARWPTTRRSGN</sequence>
<dbReference type="GO" id="GO:0003700">
    <property type="term" value="F:DNA-binding transcription factor activity"/>
    <property type="evidence" value="ECO:0007669"/>
    <property type="project" value="InterPro"/>
</dbReference>
<evidence type="ECO:0000259" key="1">
    <source>
        <dbReference type="PROSITE" id="PS01124"/>
    </source>
</evidence>
<protein>
    <recommendedName>
        <fullName evidence="1">HTH araC/xylS-type domain-containing protein</fullName>
    </recommendedName>
</protein>
<dbReference type="Proteomes" id="UP000006043">
    <property type="component" value="Unassembled WGS sequence"/>
</dbReference>